<feature type="region of interest" description="Disordered" evidence="1">
    <location>
        <begin position="583"/>
        <end position="602"/>
    </location>
</feature>
<feature type="compositionally biased region" description="Basic and acidic residues" evidence="1">
    <location>
        <begin position="383"/>
        <end position="398"/>
    </location>
</feature>
<evidence type="ECO:0000256" key="3">
    <source>
        <dbReference type="SAM" id="SignalP"/>
    </source>
</evidence>
<dbReference type="EMBL" id="LN714492">
    <property type="protein sequence ID" value="CEL72307.1"/>
    <property type="molecule type" value="Genomic_DNA"/>
</dbReference>
<feature type="region of interest" description="Disordered" evidence="1">
    <location>
        <begin position="361"/>
        <end position="404"/>
    </location>
</feature>
<feature type="signal peptide" evidence="3">
    <location>
        <begin position="1"/>
        <end position="21"/>
    </location>
</feature>
<sequence>MRCLVALLCLVSSTALEGAEATRAELLSVCLISLSLTGCFCCQPVAATDESDLGNAFEQQRKDSESDESLNPEQEISGMPPQNRNEGKNSSPMTSDTSTFQGERGTDSPKGGENAEAGFLGSLGVDAVLGADGDDGYSDEDKAERGDPEFDMNSLDRQDQANPSEPRPSLPDEGSQGQHASTGEPEVKSDNVKFISYAQKAEKNQPDGDFKGSESFSPSGFDYREGSPGVGDYRILNEGADSPIFSDHDYDDYDETSNGELPLGRLRNKVQLTAAERYCGLKPKGPTVLYTPPGVRPDELEALDLFAVTDAGFFELLRDSHGDLVCPERRRGERVLFRNLRLKNSELVGDMVYSDPRSYRHMTQVHPDGKATKTPRAPTEQKTPPRREDRGSKERSKSVENSGKKLSMWSRLLCKVSKRYCNTKVTGEKGQDEDSGDPTTHKRQPRQIVAAEVPLREVFGVKPLEIFDWKVKELLYRLDREMGQEGNLDERMPPYFAVPTEAAGRAPGVAQVPGSGSEGETISHAGALQGDFQREPKGGDAERRRESHETQNSAGAGRQAPASRTDAPVEAGQGDVRRLSEQAYNDNPEKAPEQSGGALDGGVDYPANDWLEAEYEDAPNISIPDFLFSVPADRTHDDDEPNTMEQEATSVDLKVTVLCLENGAPPILIKEWPAFTNVVKPRKVLPQKPAVPRKSVAVWGSSFLAAVAAGMYAIKRLVNPAALQYGSRYQRLESFSLLGWLAVFVLGSAQLAGLLTWNVRTAIHSSHLRHNLREELFADEKAGTDGSAGSVYPTGFIFYYDRHFRQSHNS</sequence>
<feature type="region of interest" description="Disordered" evidence="1">
    <location>
        <begin position="426"/>
        <end position="446"/>
    </location>
</feature>
<proteinExistence type="predicted"/>
<keyword evidence="2" id="KW-1133">Transmembrane helix</keyword>
<keyword evidence="2" id="KW-0472">Membrane</keyword>
<gene>
    <name evidence="4" type="ORF">BN1205_057840</name>
</gene>
<evidence type="ECO:0000256" key="1">
    <source>
        <dbReference type="SAM" id="MobiDB-lite"/>
    </source>
</evidence>
<evidence type="ECO:0008006" key="5">
    <source>
        <dbReference type="Google" id="ProtNLM"/>
    </source>
</evidence>
<evidence type="ECO:0000256" key="2">
    <source>
        <dbReference type="SAM" id="Phobius"/>
    </source>
</evidence>
<keyword evidence="3" id="KW-0732">Signal</keyword>
<feature type="region of interest" description="Disordered" evidence="1">
    <location>
        <begin position="130"/>
        <end position="238"/>
    </location>
</feature>
<name>A0A0F7UTD4_TOXGV</name>
<feature type="transmembrane region" description="Helical" evidence="2">
    <location>
        <begin position="735"/>
        <end position="757"/>
    </location>
</feature>
<accession>A0A0F7UTD4</accession>
<protein>
    <recommendedName>
        <fullName evidence="5">Transmembrane protein</fullName>
    </recommendedName>
</protein>
<feature type="region of interest" description="Disordered" evidence="1">
    <location>
        <begin position="57"/>
        <end position="118"/>
    </location>
</feature>
<feature type="compositionally biased region" description="Basic and acidic residues" evidence="1">
    <location>
        <begin position="200"/>
        <end position="212"/>
    </location>
</feature>
<feature type="transmembrane region" description="Helical" evidence="2">
    <location>
        <begin position="696"/>
        <end position="714"/>
    </location>
</feature>
<dbReference type="AlphaFoldDB" id="A0A0F7UTD4"/>
<reference evidence="4" key="1">
    <citation type="journal article" date="2015" name="PLoS ONE">
        <title>Comprehensive Evaluation of Toxoplasma gondii VEG and Neospora caninum LIV Genomes with Tachyzoite Stage Transcriptome and Proteome Defines Novel Transcript Features.</title>
        <authorList>
            <person name="Ramaprasad A."/>
            <person name="Mourier T."/>
            <person name="Naeem R."/>
            <person name="Malas T.B."/>
            <person name="Moussa E."/>
            <person name="Panigrahi A."/>
            <person name="Vermont S.J."/>
            <person name="Otto T.D."/>
            <person name="Wastling J."/>
            <person name="Pain A."/>
        </authorList>
    </citation>
    <scope>NUCLEOTIDE SEQUENCE</scope>
    <source>
        <strain evidence="4">VEG</strain>
    </source>
</reference>
<feature type="chain" id="PRO_5002523340" description="Transmembrane protein" evidence="3">
    <location>
        <begin position="22"/>
        <end position="810"/>
    </location>
</feature>
<keyword evidence="2" id="KW-0812">Transmembrane</keyword>
<feature type="compositionally biased region" description="Basic and acidic residues" evidence="1">
    <location>
        <begin position="532"/>
        <end position="549"/>
    </location>
</feature>
<organism evidence="4">
    <name type="scientific">Toxoplasma gondii (strain ATCC 50861 / VEG)</name>
    <dbReference type="NCBI Taxonomy" id="432359"/>
    <lineage>
        <taxon>Eukaryota</taxon>
        <taxon>Sar</taxon>
        <taxon>Alveolata</taxon>
        <taxon>Apicomplexa</taxon>
        <taxon>Conoidasida</taxon>
        <taxon>Coccidia</taxon>
        <taxon>Eucoccidiorida</taxon>
        <taxon>Eimeriorina</taxon>
        <taxon>Sarcocystidae</taxon>
        <taxon>Toxoplasma</taxon>
    </lineage>
</organism>
<feature type="region of interest" description="Disordered" evidence="1">
    <location>
        <begin position="506"/>
        <end position="571"/>
    </location>
</feature>
<evidence type="ECO:0000313" key="4">
    <source>
        <dbReference type="EMBL" id="CEL72307.1"/>
    </source>
</evidence>
<feature type="compositionally biased region" description="Polar residues" evidence="1">
    <location>
        <begin position="71"/>
        <end position="101"/>
    </location>
</feature>
<feature type="compositionally biased region" description="Basic and acidic residues" evidence="1">
    <location>
        <begin position="139"/>
        <end position="159"/>
    </location>
</feature>